<feature type="domain" description="Chitin-binding type-2" evidence="7">
    <location>
        <begin position="164"/>
        <end position="231"/>
    </location>
</feature>
<evidence type="ECO:0000313" key="9">
    <source>
        <dbReference type="Proteomes" id="UP001234178"/>
    </source>
</evidence>
<dbReference type="InterPro" id="IPR036508">
    <property type="entry name" value="Chitin-bd_dom_sf"/>
</dbReference>
<evidence type="ECO:0000259" key="7">
    <source>
        <dbReference type="PROSITE" id="PS50940"/>
    </source>
</evidence>
<dbReference type="PANTHER" id="PTHR23301">
    <property type="entry name" value="CHITIN BINDING PERITROPHIN-A"/>
    <property type="match status" value="1"/>
</dbReference>
<reference evidence="8 9" key="1">
    <citation type="journal article" date="2023" name="Nucleic Acids Res.">
        <title>The hologenome of Daphnia magna reveals possible DNA methylation and microbiome-mediated evolution of the host genome.</title>
        <authorList>
            <person name="Chaturvedi A."/>
            <person name="Li X."/>
            <person name="Dhandapani V."/>
            <person name="Marshall H."/>
            <person name="Kissane S."/>
            <person name="Cuenca-Cambronero M."/>
            <person name="Asole G."/>
            <person name="Calvet F."/>
            <person name="Ruiz-Romero M."/>
            <person name="Marangio P."/>
            <person name="Guigo R."/>
            <person name="Rago D."/>
            <person name="Mirbahai L."/>
            <person name="Eastwood N."/>
            <person name="Colbourne J.K."/>
            <person name="Zhou J."/>
            <person name="Mallon E."/>
            <person name="Orsini L."/>
        </authorList>
    </citation>
    <scope>NUCLEOTIDE SEQUENCE [LARGE SCALE GENOMIC DNA]</scope>
    <source>
        <strain evidence="8">LRV0_1</strain>
    </source>
</reference>
<evidence type="ECO:0000256" key="5">
    <source>
        <dbReference type="ARBA" id="ARBA00023180"/>
    </source>
</evidence>
<keyword evidence="4" id="KW-1015">Disulfide bond</keyword>
<evidence type="ECO:0000256" key="3">
    <source>
        <dbReference type="ARBA" id="ARBA00022737"/>
    </source>
</evidence>
<gene>
    <name evidence="8" type="ORF">OUZ56_009482</name>
</gene>
<evidence type="ECO:0000256" key="4">
    <source>
        <dbReference type="ARBA" id="ARBA00023157"/>
    </source>
</evidence>
<keyword evidence="5" id="KW-0325">Glycoprotein</keyword>
<dbReference type="Gene3D" id="2.170.140.10">
    <property type="entry name" value="Chitin binding domain"/>
    <property type="match status" value="3"/>
</dbReference>
<comment type="caution">
    <text evidence="8">The sequence shown here is derived from an EMBL/GenBank/DDBJ whole genome shotgun (WGS) entry which is preliminary data.</text>
</comment>
<dbReference type="Pfam" id="PF01607">
    <property type="entry name" value="CBM_14"/>
    <property type="match status" value="2"/>
</dbReference>
<evidence type="ECO:0000256" key="6">
    <source>
        <dbReference type="SAM" id="SignalP"/>
    </source>
</evidence>
<dbReference type="PANTHER" id="PTHR23301:SF110">
    <property type="entry name" value="LD43683P-RELATED"/>
    <property type="match status" value="1"/>
</dbReference>
<keyword evidence="9" id="KW-1185">Reference proteome</keyword>
<accession>A0ABR0AG41</accession>
<dbReference type="InterPro" id="IPR002557">
    <property type="entry name" value="Chitin-bd_dom"/>
</dbReference>
<dbReference type="InterPro" id="IPR051940">
    <property type="entry name" value="Chitin_bind-dev_reg"/>
</dbReference>
<dbReference type="SMART" id="SM00494">
    <property type="entry name" value="ChtBD2"/>
    <property type="match status" value="3"/>
</dbReference>
<organism evidence="8 9">
    <name type="scientific">Daphnia magna</name>
    <dbReference type="NCBI Taxonomy" id="35525"/>
    <lineage>
        <taxon>Eukaryota</taxon>
        <taxon>Metazoa</taxon>
        <taxon>Ecdysozoa</taxon>
        <taxon>Arthropoda</taxon>
        <taxon>Crustacea</taxon>
        <taxon>Branchiopoda</taxon>
        <taxon>Diplostraca</taxon>
        <taxon>Cladocera</taxon>
        <taxon>Anomopoda</taxon>
        <taxon>Daphniidae</taxon>
        <taxon>Daphnia</taxon>
    </lineage>
</organism>
<name>A0ABR0AG41_9CRUS</name>
<feature type="domain" description="Chitin-binding type-2" evidence="7">
    <location>
        <begin position="101"/>
        <end position="159"/>
    </location>
</feature>
<sequence>MPSSFTLVVFHAVLSSIYGASLTLRDPSDETSGASNKCEMSRRPYTMVDFASGQCDAYIRCEGGQMSFELCEDGLVYGDLCDMPQRVNCAGRERLQPPKGSGNCPRLNGLYPHTEFCDQYYYCRMGIPLLITCPAGLVYDTKMGVCEFPDEAQRPGCMPEEVLGFTCPPITNATQLTFGDHLRFPKPDDCRYFFKCLKNGYPRLGGCEHGNVFNPVNGFCDSPQNVRGCEKYYSEDD</sequence>
<feature type="signal peptide" evidence="6">
    <location>
        <begin position="1"/>
        <end position="19"/>
    </location>
</feature>
<keyword evidence="1" id="KW-0147">Chitin-binding</keyword>
<dbReference type="EMBL" id="JAOYFB010000037">
    <property type="protein sequence ID" value="KAK4024092.1"/>
    <property type="molecule type" value="Genomic_DNA"/>
</dbReference>
<keyword evidence="2 6" id="KW-0732">Signal</keyword>
<keyword evidence="3" id="KW-0677">Repeat</keyword>
<evidence type="ECO:0000313" key="8">
    <source>
        <dbReference type="EMBL" id="KAK4024092.1"/>
    </source>
</evidence>
<dbReference type="PROSITE" id="PS50940">
    <property type="entry name" value="CHIT_BIND_II"/>
    <property type="match status" value="3"/>
</dbReference>
<feature type="chain" id="PRO_5045908626" description="Chitin-binding type-2 domain-containing protein" evidence="6">
    <location>
        <begin position="20"/>
        <end position="237"/>
    </location>
</feature>
<protein>
    <recommendedName>
        <fullName evidence="7">Chitin-binding type-2 domain-containing protein</fullName>
    </recommendedName>
</protein>
<evidence type="ECO:0000256" key="2">
    <source>
        <dbReference type="ARBA" id="ARBA00022729"/>
    </source>
</evidence>
<dbReference type="SUPFAM" id="SSF57625">
    <property type="entry name" value="Invertebrate chitin-binding proteins"/>
    <property type="match status" value="3"/>
</dbReference>
<dbReference type="Proteomes" id="UP001234178">
    <property type="component" value="Unassembled WGS sequence"/>
</dbReference>
<proteinExistence type="predicted"/>
<evidence type="ECO:0000256" key="1">
    <source>
        <dbReference type="ARBA" id="ARBA00022669"/>
    </source>
</evidence>
<feature type="domain" description="Chitin-binding type-2" evidence="7">
    <location>
        <begin position="35"/>
        <end position="91"/>
    </location>
</feature>